<dbReference type="Proteomes" id="UP001550210">
    <property type="component" value="Unassembled WGS sequence"/>
</dbReference>
<accession>A0ABV2VB91</accession>
<gene>
    <name evidence="2" type="ORF">ABZZ21_39930</name>
</gene>
<reference evidence="2 3" key="1">
    <citation type="submission" date="2024-06" db="EMBL/GenBank/DDBJ databases">
        <title>The Natural Products Discovery Center: Release of the First 8490 Sequenced Strains for Exploring Actinobacteria Biosynthetic Diversity.</title>
        <authorList>
            <person name="Kalkreuter E."/>
            <person name="Kautsar S.A."/>
            <person name="Yang D."/>
            <person name="Bader C.D."/>
            <person name="Teijaro C.N."/>
            <person name="Fluegel L."/>
            <person name="Davis C.M."/>
            <person name="Simpson J.R."/>
            <person name="Lauterbach L."/>
            <person name="Steele A.D."/>
            <person name="Gui C."/>
            <person name="Meng S."/>
            <person name="Li G."/>
            <person name="Viehrig K."/>
            <person name="Ye F."/>
            <person name="Su P."/>
            <person name="Kiefer A.F."/>
            <person name="Nichols A."/>
            <person name="Cepeda A.J."/>
            <person name="Yan W."/>
            <person name="Fan B."/>
            <person name="Jiang Y."/>
            <person name="Adhikari A."/>
            <person name="Zheng C.-J."/>
            <person name="Schuster L."/>
            <person name="Cowan T.M."/>
            <person name="Smanski M.J."/>
            <person name="Chevrette M.G."/>
            <person name="De Carvalho L.P.S."/>
            <person name="Shen B."/>
        </authorList>
    </citation>
    <scope>NUCLEOTIDE SEQUENCE [LARGE SCALE GENOMIC DNA]</scope>
    <source>
        <strain evidence="2 3">NPDC006434</strain>
    </source>
</reference>
<evidence type="ECO:0008006" key="4">
    <source>
        <dbReference type="Google" id="ProtNLM"/>
    </source>
</evidence>
<dbReference type="RefSeq" id="WP_355403915.1">
    <property type="nucleotide sequence ID" value="NZ_JBEGHN010000011.1"/>
</dbReference>
<keyword evidence="1" id="KW-0812">Transmembrane</keyword>
<comment type="caution">
    <text evidence="2">The sequence shown here is derived from an EMBL/GenBank/DDBJ whole genome shotgun (WGS) entry which is preliminary data.</text>
</comment>
<evidence type="ECO:0000313" key="2">
    <source>
        <dbReference type="EMBL" id="MET9850612.1"/>
    </source>
</evidence>
<evidence type="ECO:0000313" key="3">
    <source>
        <dbReference type="Proteomes" id="UP001550210"/>
    </source>
</evidence>
<sequence length="162" mass="15550">MHDLLAVAGLAAAVVCLTGHLPGPVRGWGPHAVVAAVMAVMALPGGRSGGAALAGAAVVAAAAVWRLCAGCPGRGRAAETTDLAAMALLTAAALPWGTAVPHHGAGAGTGGGGLALLVAGCWAATRAGTVMFSQLCGGKGPLARRQDAAAVLMVAAMTAMAW</sequence>
<organism evidence="2 3">
    <name type="scientific">Streptomyces ossamyceticus</name>
    <dbReference type="NCBI Taxonomy" id="249581"/>
    <lineage>
        <taxon>Bacteria</taxon>
        <taxon>Bacillati</taxon>
        <taxon>Actinomycetota</taxon>
        <taxon>Actinomycetes</taxon>
        <taxon>Kitasatosporales</taxon>
        <taxon>Streptomycetaceae</taxon>
        <taxon>Streptomyces</taxon>
    </lineage>
</organism>
<evidence type="ECO:0000256" key="1">
    <source>
        <dbReference type="SAM" id="Phobius"/>
    </source>
</evidence>
<protein>
    <recommendedName>
        <fullName evidence="4">Leader peptidase (Prepilin peptidase)/N-methyltransferase</fullName>
    </recommendedName>
</protein>
<keyword evidence="3" id="KW-1185">Reference proteome</keyword>
<keyword evidence="1" id="KW-0472">Membrane</keyword>
<dbReference type="EMBL" id="JBEXPZ010000078">
    <property type="protein sequence ID" value="MET9850612.1"/>
    <property type="molecule type" value="Genomic_DNA"/>
</dbReference>
<keyword evidence="1" id="KW-1133">Transmembrane helix</keyword>
<proteinExistence type="predicted"/>
<feature type="transmembrane region" description="Helical" evidence="1">
    <location>
        <begin position="81"/>
        <end position="99"/>
    </location>
</feature>
<feature type="transmembrane region" description="Helical" evidence="1">
    <location>
        <begin position="51"/>
        <end position="69"/>
    </location>
</feature>
<feature type="transmembrane region" description="Helical" evidence="1">
    <location>
        <begin position="105"/>
        <end position="125"/>
    </location>
</feature>
<name>A0ABV2VB91_9ACTN</name>